<comment type="subcellular location">
    <subcellularLocation>
        <location evidence="1 7">Bacterial flagellum basal body</location>
    </subcellularLocation>
</comment>
<dbReference type="InterPro" id="IPR019776">
    <property type="entry name" value="Flagellar_basal_body_rod_CS"/>
</dbReference>
<evidence type="ECO:0000256" key="1">
    <source>
        <dbReference type="ARBA" id="ARBA00004117"/>
    </source>
</evidence>
<organism evidence="9 10">
    <name type="scientific">Sandaracinobacteroides saxicola</name>
    <dbReference type="NCBI Taxonomy" id="2759707"/>
    <lineage>
        <taxon>Bacteria</taxon>
        <taxon>Pseudomonadati</taxon>
        <taxon>Pseudomonadota</taxon>
        <taxon>Alphaproteobacteria</taxon>
        <taxon>Sphingomonadales</taxon>
        <taxon>Sphingosinicellaceae</taxon>
        <taxon>Sandaracinobacteroides</taxon>
    </lineage>
</organism>
<dbReference type="InterPro" id="IPR006300">
    <property type="entry name" value="FlgB"/>
</dbReference>
<dbReference type="Proteomes" id="UP000515292">
    <property type="component" value="Chromosome"/>
</dbReference>
<evidence type="ECO:0000259" key="8">
    <source>
        <dbReference type="Pfam" id="PF00460"/>
    </source>
</evidence>
<sequence>MKDFRNLPLTGGLERAMQHLALRQRVIAENVANASTPGYRTRDVASPDFRRMLNQTARAAPTAGLGIQRPQVAGIERPNVGRQGSADKGHIVAAGGSSEVRNDGNDVSIEAQLLQMADTQSQYATVANLYRRSRQIMRIATGQR</sequence>
<dbReference type="InterPro" id="IPR001444">
    <property type="entry name" value="Flag_bb_rod_N"/>
</dbReference>
<evidence type="ECO:0000313" key="9">
    <source>
        <dbReference type="EMBL" id="QMW23692.1"/>
    </source>
</evidence>
<dbReference type="KEGG" id="sand:H3309_04165"/>
<evidence type="ECO:0000256" key="3">
    <source>
        <dbReference type="ARBA" id="ARBA00014376"/>
    </source>
</evidence>
<comment type="subunit">
    <text evidence="6">The basal body constitutes a major portion of the flagellar organelle and consists of a number of rings mounted on a central rod. In Gram-negative bacteria, at least four rings, L, P, S and M are present, whereas Gram-positive bacteria lack the L and P rings. The rod consists of about 26 subunits of FlgG in the distal portion, and FlgB, FlgC and FlgF build up the proximal portion of the rod with about 6 subunits each. Rod assembly occurs by export via the flagellum-specific pathway of its constituent proteins and by their incorporation into the rod structure in the probable order of FlgB, FlgC, FlgF and FlgG. Another protein, FliE, also assembles onto the stable rod structure.</text>
</comment>
<evidence type="ECO:0000256" key="5">
    <source>
        <dbReference type="ARBA" id="ARBA00024934"/>
    </source>
</evidence>
<dbReference type="PROSITE" id="PS00588">
    <property type="entry name" value="FLAGELLA_BB_ROD"/>
    <property type="match status" value="1"/>
</dbReference>
<evidence type="ECO:0000256" key="7">
    <source>
        <dbReference type="PIRNR" id="PIRNR002889"/>
    </source>
</evidence>
<dbReference type="PIRSF" id="PIRSF002889">
    <property type="entry name" value="Rod_FlgB"/>
    <property type="match status" value="1"/>
</dbReference>
<keyword evidence="4 7" id="KW-0975">Bacterial flagellum</keyword>
<evidence type="ECO:0000256" key="6">
    <source>
        <dbReference type="ARBA" id="ARBA00026072"/>
    </source>
</evidence>
<dbReference type="GO" id="GO:0030694">
    <property type="term" value="C:bacterial-type flagellum basal body, rod"/>
    <property type="evidence" value="ECO:0007669"/>
    <property type="project" value="InterPro"/>
</dbReference>
<dbReference type="Pfam" id="PF00460">
    <property type="entry name" value="Flg_bb_rod"/>
    <property type="match status" value="1"/>
</dbReference>
<proteinExistence type="inferred from homology"/>
<evidence type="ECO:0000256" key="4">
    <source>
        <dbReference type="ARBA" id="ARBA00023143"/>
    </source>
</evidence>
<evidence type="ECO:0000256" key="2">
    <source>
        <dbReference type="ARBA" id="ARBA00009677"/>
    </source>
</evidence>
<comment type="function">
    <text evidence="5 7">Structural component of flagellum, the bacterial motility apparatus. Part of the rod structure of flagellar basal body.</text>
</comment>
<dbReference type="AlphaFoldDB" id="A0A7G5IK00"/>
<dbReference type="RefSeq" id="WP_182297515.1">
    <property type="nucleotide sequence ID" value="NZ_CP059851.1"/>
</dbReference>
<evidence type="ECO:0000313" key="10">
    <source>
        <dbReference type="Proteomes" id="UP000515292"/>
    </source>
</evidence>
<comment type="similarity">
    <text evidence="2 7">Belongs to the flagella basal body rod proteins family.</text>
</comment>
<accession>A0A7G5IK00</accession>
<keyword evidence="10" id="KW-1185">Reference proteome</keyword>
<protein>
    <recommendedName>
        <fullName evidence="3 7">Flagellar basal body rod protein FlgB</fullName>
    </recommendedName>
</protein>
<name>A0A7G5IK00_9SPHN</name>
<dbReference type="EMBL" id="CP059851">
    <property type="protein sequence ID" value="QMW23692.1"/>
    <property type="molecule type" value="Genomic_DNA"/>
</dbReference>
<feature type="domain" description="Flagellar basal body rod protein N-terminal" evidence="8">
    <location>
        <begin position="14"/>
        <end position="40"/>
    </location>
</feature>
<reference evidence="9 10" key="1">
    <citation type="submission" date="2020-07" db="EMBL/GenBank/DDBJ databases">
        <title>Complete genome sequence for Sandaracinobacter sp. M6.</title>
        <authorList>
            <person name="Tang Y."/>
            <person name="Liu Q."/>
            <person name="Guo Z."/>
            <person name="Lei P."/>
            <person name="Huang B."/>
        </authorList>
    </citation>
    <scope>NUCLEOTIDE SEQUENCE [LARGE SCALE GENOMIC DNA]</scope>
    <source>
        <strain evidence="9 10">M6</strain>
    </source>
</reference>
<gene>
    <name evidence="9" type="ORF">H3309_04165</name>
</gene>
<dbReference type="GO" id="GO:0071973">
    <property type="term" value="P:bacterial-type flagellum-dependent cell motility"/>
    <property type="evidence" value="ECO:0007669"/>
    <property type="project" value="InterPro"/>
</dbReference>